<evidence type="ECO:0000313" key="4">
    <source>
        <dbReference type="EMBL" id="PNH00429.1"/>
    </source>
</evidence>
<dbReference type="EMBL" id="PGGS01001415">
    <property type="protein sequence ID" value="PNH00429.1"/>
    <property type="molecule type" value="Genomic_DNA"/>
</dbReference>
<evidence type="ECO:0000256" key="2">
    <source>
        <dbReference type="SAM" id="MobiDB-lite"/>
    </source>
</evidence>
<evidence type="ECO:0000313" key="5">
    <source>
        <dbReference type="Proteomes" id="UP000236333"/>
    </source>
</evidence>
<protein>
    <recommendedName>
        <fullName evidence="3">RRM domain-containing protein</fullName>
    </recommendedName>
</protein>
<dbReference type="AlphaFoldDB" id="A0A2J7ZJI7"/>
<dbReference type="CDD" id="cd00590">
    <property type="entry name" value="RRM_SF"/>
    <property type="match status" value="1"/>
</dbReference>
<feature type="domain" description="RRM" evidence="3">
    <location>
        <begin position="11"/>
        <end position="97"/>
    </location>
</feature>
<accession>A0A2J7ZJI7</accession>
<comment type="caution">
    <text evidence="4">The sequence shown here is derived from an EMBL/GenBank/DDBJ whole genome shotgun (WGS) entry which is preliminary data.</text>
</comment>
<feature type="non-terminal residue" evidence="4">
    <location>
        <position position="380"/>
    </location>
</feature>
<reference evidence="4 5" key="1">
    <citation type="journal article" date="2017" name="Mol. Biol. Evol.">
        <title>The 4-celled Tetrabaena socialis nuclear genome reveals the essential components for genetic control of cell number at the origin of multicellularity in the volvocine lineage.</title>
        <authorList>
            <person name="Featherston J."/>
            <person name="Arakaki Y."/>
            <person name="Hanschen E.R."/>
            <person name="Ferris P.J."/>
            <person name="Michod R.E."/>
            <person name="Olson B.J.S.C."/>
            <person name="Nozaki H."/>
            <person name="Durand P.M."/>
        </authorList>
    </citation>
    <scope>NUCLEOTIDE SEQUENCE [LARGE SCALE GENOMIC DNA]</scope>
    <source>
        <strain evidence="4 5">NIES-571</strain>
    </source>
</reference>
<keyword evidence="1" id="KW-0694">RNA-binding</keyword>
<sequence>MAADPGGSAAYHLFLTRIPPRLPKEEVEAALAVELASRDIRTDRITVVPQSAWKNKGFGFITLSGSPTAAAIAAVSEELDGHLRLGGRPINVRVCEPSATSPAPSAPEPPVSWDQPADKIHRLCAQVLHCFFARRVSQATFKAEKLLSLLSMTIAPARGGEPKPISFWGREVHGSLETMLLAIGKEFFGGEWAMTGTVANRDAVLTVDKHRHMQGWDPLCDPLPIATLLRLAACKQRLDDIHTPGASTGFSTPSALASSCRRCSDCGSLSAVHSSDQPSCSESEACWSLRSLHLATLSAAEHIASECSPSLDGMPSTSSEDPALSSVSTSSCASYNSLVSSCTGSECVEDGHRSPDDPEPSPSPDIPAASQMSSGSGLGS</sequence>
<feature type="region of interest" description="Disordered" evidence="2">
    <location>
        <begin position="342"/>
        <end position="380"/>
    </location>
</feature>
<dbReference type="GO" id="GO:0003723">
    <property type="term" value="F:RNA binding"/>
    <property type="evidence" value="ECO:0007669"/>
    <property type="project" value="UniProtKB-UniRule"/>
</dbReference>
<feature type="compositionally biased region" description="Polar residues" evidence="2">
    <location>
        <begin position="370"/>
        <end position="380"/>
    </location>
</feature>
<dbReference type="OrthoDB" id="534514at2759"/>
<evidence type="ECO:0000256" key="1">
    <source>
        <dbReference type="PROSITE-ProRule" id="PRU00176"/>
    </source>
</evidence>
<dbReference type="Proteomes" id="UP000236333">
    <property type="component" value="Unassembled WGS sequence"/>
</dbReference>
<evidence type="ECO:0000259" key="3">
    <source>
        <dbReference type="PROSITE" id="PS50102"/>
    </source>
</evidence>
<gene>
    <name evidence="4" type="ORF">TSOC_013749</name>
</gene>
<keyword evidence="5" id="KW-1185">Reference proteome</keyword>
<dbReference type="Gene3D" id="3.30.70.330">
    <property type="match status" value="1"/>
</dbReference>
<organism evidence="4 5">
    <name type="scientific">Tetrabaena socialis</name>
    <dbReference type="NCBI Taxonomy" id="47790"/>
    <lineage>
        <taxon>Eukaryota</taxon>
        <taxon>Viridiplantae</taxon>
        <taxon>Chlorophyta</taxon>
        <taxon>core chlorophytes</taxon>
        <taxon>Chlorophyceae</taxon>
        <taxon>CS clade</taxon>
        <taxon>Chlamydomonadales</taxon>
        <taxon>Tetrabaenaceae</taxon>
        <taxon>Tetrabaena</taxon>
    </lineage>
</organism>
<proteinExistence type="predicted"/>
<dbReference type="InterPro" id="IPR000504">
    <property type="entry name" value="RRM_dom"/>
</dbReference>
<dbReference type="PROSITE" id="PS50102">
    <property type="entry name" value="RRM"/>
    <property type="match status" value="1"/>
</dbReference>
<dbReference type="InterPro" id="IPR012677">
    <property type="entry name" value="Nucleotide-bd_a/b_plait_sf"/>
</dbReference>
<name>A0A2J7ZJI7_9CHLO</name>